<dbReference type="SUPFAM" id="SSF52540">
    <property type="entry name" value="P-loop containing nucleoside triphosphate hydrolases"/>
    <property type="match status" value="1"/>
</dbReference>
<dbReference type="SMART" id="SM00382">
    <property type="entry name" value="AAA"/>
    <property type="match status" value="1"/>
</dbReference>
<comment type="caution">
    <text evidence="4">The sequence shown here is derived from an EMBL/GenBank/DDBJ whole genome shotgun (WGS) entry which is preliminary data.</text>
</comment>
<evidence type="ECO:0000256" key="1">
    <source>
        <dbReference type="ARBA" id="ARBA00022741"/>
    </source>
</evidence>
<dbReference type="EMBL" id="VNKQ01000005">
    <property type="protein sequence ID" value="KAG0651195.1"/>
    <property type="molecule type" value="Genomic_DNA"/>
</dbReference>
<dbReference type="Proteomes" id="UP000785200">
    <property type="component" value="Unassembled WGS sequence"/>
</dbReference>
<protein>
    <submittedName>
        <fullName evidence="4">Pachytene checkpoint</fullName>
    </submittedName>
</protein>
<organism evidence="4 5">
    <name type="scientific">Hyphodiscus hymeniophilus</name>
    <dbReference type="NCBI Taxonomy" id="353542"/>
    <lineage>
        <taxon>Eukaryota</taxon>
        <taxon>Fungi</taxon>
        <taxon>Dikarya</taxon>
        <taxon>Ascomycota</taxon>
        <taxon>Pezizomycotina</taxon>
        <taxon>Leotiomycetes</taxon>
        <taxon>Helotiales</taxon>
        <taxon>Hyphodiscaceae</taxon>
        <taxon>Hyphodiscus</taxon>
    </lineage>
</organism>
<dbReference type="Gene3D" id="3.40.50.300">
    <property type="entry name" value="P-loop containing nucleotide triphosphate hydrolases"/>
    <property type="match status" value="1"/>
</dbReference>
<dbReference type="AlphaFoldDB" id="A0A9P7AZM8"/>
<dbReference type="PANTHER" id="PTHR45991">
    <property type="entry name" value="PACHYTENE CHECKPOINT PROTEIN 2"/>
    <property type="match status" value="1"/>
</dbReference>
<dbReference type="Pfam" id="PF00004">
    <property type="entry name" value="AAA"/>
    <property type="match status" value="1"/>
</dbReference>
<feature type="domain" description="AAA+ ATPase" evidence="3">
    <location>
        <begin position="169"/>
        <end position="321"/>
    </location>
</feature>
<accession>A0A9P7AZM8</accession>
<dbReference type="InterPro" id="IPR003593">
    <property type="entry name" value="AAA+_ATPase"/>
</dbReference>
<name>A0A9P7AZM8_9HELO</name>
<sequence>MEKSTSEDGISGDEEGLLEGDYEIVTTKKRGTIFIEARIRDELEDEVDVATRHLEEQLSRPNQTFSLFTNLLSDEYGKYKYSGPTTDIKTYRSDDVHIKVQVYQLYHTRRSTEEQDGLPQADVTPLPHIKFEGQWDELFFENDIKGDLIWMMTNILRFSQASGREPGDTNPLMLLYGPPGTGKTTLCQGLAQKISIRLNLAYKRTRLIQIKAAALLSKYYSESAKQVDKIFITLQRMCEDDSEEFICVLIDEVETIAITRQASAHGESQESLRATNAFLTGLDRTKTYPNIIFLCTSNMVDSLDAAFIDRCGLKIEVGLPSLASQYAILRGRIQKLITRGIVLSKAVLPSYRDAEIERILDSDLPGSKIIHILGLIKSNQTTHESREGQISGRSLTQLPEQALLRYLRGEDCDLDLVLELIEKYVKAGQARGVETSIDANGEDPPDGLYTEFDDILKTGEKTTSGVGPGGRKRTFTAVSKEDHALDQALEALGECFGAMSELIAGLRER</sequence>
<dbReference type="GO" id="GO:0005694">
    <property type="term" value="C:chromosome"/>
    <property type="evidence" value="ECO:0007669"/>
    <property type="project" value="TreeGrafter"/>
</dbReference>
<dbReference type="GO" id="GO:0005524">
    <property type="term" value="F:ATP binding"/>
    <property type="evidence" value="ECO:0007669"/>
    <property type="project" value="UniProtKB-KW"/>
</dbReference>
<dbReference type="OrthoDB" id="5925at2759"/>
<keyword evidence="2" id="KW-0067">ATP-binding</keyword>
<keyword evidence="1" id="KW-0547">Nucleotide-binding</keyword>
<dbReference type="GO" id="GO:0007131">
    <property type="term" value="P:reciprocal meiotic recombination"/>
    <property type="evidence" value="ECO:0007669"/>
    <property type="project" value="TreeGrafter"/>
</dbReference>
<evidence type="ECO:0000259" key="3">
    <source>
        <dbReference type="SMART" id="SM00382"/>
    </source>
</evidence>
<dbReference type="PANTHER" id="PTHR45991:SF1">
    <property type="entry name" value="PACHYTENE CHECKPOINT PROTEIN 2 HOMOLOG"/>
    <property type="match status" value="1"/>
</dbReference>
<evidence type="ECO:0000256" key="2">
    <source>
        <dbReference type="ARBA" id="ARBA00022840"/>
    </source>
</evidence>
<gene>
    <name evidence="4" type="ORF">D0Z07_2811</name>
</gene>
<dbReference type="InterPro" id="IPR044539">
    <property type="entry name" value="Pch2-like"/>
</dbReference>
<evidence type="ECO:0000313" key="5">
    <source>
        <dbReference type="Proteomes" id="UP000785200"/>
    </source>
</evidence>
<dbReference type="InterPro" id="IPR003959">
    <property type="entry name" value="ATPase_AAA_core"/>
</dbReference>
<evidence type="ECO:0000313" key="4">
    <source>
        <dbReference type="EMBL" id="KAG0651195.1"/>
    </source>
</evidence>
<dbReference type="GO" id="GO:0016887">
    <property type="term" value="F:ATP hydrolysis activity"/>
    <property type="evidence" value="ECO:0007669"/>
    <property type="project" value="InterPro"/>
</dbReference>
<dbReference type="GO" id="GO:0005634">
    <property type="term" value="C:nucleus"/>
    <property type="evidence" value="ECO:0007669"/>
    <property type="project" value="TreeGrafter"/>
</dbReference>
<keyword evidence="5" id="KW-1185">Reference proteome</keyword>
<dbReference type="GO" id="GO:0051598">
    <property type="term" value="P:meiotic recombination checkpoint signaling"/>
    <property type="evidence" value="ECO:0007669"/>
    <property type="project" value="TreeGrafter"/>
</dbReference>
<proteinExistence type="predicted"/>
<dbReference type="InterPro" id="IPR027417">
    <property type="entry name" value="P-loop_NTPase"/>
</dbReference>
<reference evidence="4" key="1">
    <citation type="submission" date="2019-07" db="EMBL/GenBank/DDBJ databases">
        <title>Hyphodiscus hymeniophilus genome sequencing and assembly.</title>
        <authorList>
            <person name="Kramer G."/>
            <person name="Nodwell J."/>
        </authorList>
    </citation>
    <scope>NUCLEOTIDE SEQUENCE</scope>
    <source>
        <strain evidence="4">ATCC 34498</strain>
    </source>
</reference>